<proteinExistence type="predicted"/>
<feature type="domain" description="Membrane iron-sulfur containing protein FtrD-like" evidence="2">
    <location>
        <begin position="65"/>
        <end position="167"/>
    </location>
</feature>
<name>A0ABN6DZH1_9BACT</name>
<gene>
    <name evidence="3" type="ORF">DESUT3_25770</name>
</gene>
<dbReference type="Proteomes" id="UP001319827">
    <property type="component" value="Chromosome"/>
</dbReference>
<keyword evidence="1" id="KW-0812">Transmembrane</keyword>
<protein>
    <recommendedName>
        <fullName evidence="2">Membrane iron-sulfur containing protein FtrD-like domain-containing protein</fullName>
    </recommendedName>
</protein>
<feature type="transmembrane region" description="Helical" evidence="1">
    <location>
        <begin position="20"/>
        <end position="41"/>
    </location>
</feature>
<keyword evidence="4" id="KW-1185">Reference proteome</keyword>
<evidence type="ECO:0000256" key="1">
    <source>
        <dbReference type="SAM" id="Phobius"/>
    </source>
</evidence>
<dbReference type="Pfam" id="PF10080">
    <property type="entry name" value="FtrD-like"/>
    <property type="match status" value="1"/>
</dbReference>
<evidence type="ECO:0000259" key="2">
    <source>
        <dbReference type="Pfam" id="PF10080"/>
    </source>
</evidence>
<keyword evidence="1" id="KW-0472">Membrane</keyword>
<evidence type="ECO:0000313" key="4">
    <source>
        <dbReference type="Proteomes" id="UP001319827"/>
    </source>
</evidence>
<dbReference type="EMBL" id="AP024355">
    <property type="protein sequence ID" value="BCR05508.1"/>
    <property type="molecule type" value="Genomic_DNA"/>
</dbReference>
<evidence type="ECO:0000313" key="3">
    <source>
        <dbReference type="EMBL" id="BCR05508.1"/>
    </source>
</evidence>
<reference evidence="3 4" key="1">
    <citation type="journal article" date="2016" name="C (Basel)">
        <title>Selective Growth of and Electricity Production by Marine Exoelectrogenic Bacteria in Self-Aggregated Hydrogel of Microbially Reduced Graphene Oxide.</title>
        <authorList>
            <person name="Yoshida N."/>
            <person name="Goto Y."/>
            <person name="Miyata Y."/>
        </authorList>
    </citation>
    <scope>NUCLEOTIDE SEQUENCE [LARGE SCALE GENOMIC DNA]</scope>
    <source>
        <strain evidence="3 4">NIT-T3</strain>
    </source>
</reference>
<dbReference type="InterPro" id="IPR018758">
    <property type="entry name" value="FtrD-like"/>
</dbReference>
<reference evidence="3 4" key="2">
    <citation type="journal article" date="2021" name="Int. J. Syst. Evol. Microbiol.">
        <title>Isolation and Polyphasic Characterization of Desulfuromonas versatilis sp. Nov., an Electrogenic Bacteria Capable of Versatile Metabolism Isolated from a Graphene Oxide-Reducing Enrichment Culture.</title>
        <authorList>
            <person name="Xie L."/>
            <person name="Yoshida N."/>
            <person name="Ishii S."/>
            <person name="Meng L."/>
        </authorList>
    </citation>
    <scope>NUCLEOTIDE SEQUENCE [LARGE SCALE GENOMIC DNA]</scope>
    <source>
        <strain evidence="3 4">NIT-T3</strain>
    </source>
</reference>
<dbReference type="RefSeq" id="WP_221248927.1">
    <property type="nucleotide sequence ID" value="NZ_AP024355.1"/>
</dbReference>
<organism evidence="3 4">
    <name type="scientific">Desulfuromonas versatilis</name>
    <dbReference type="NCBI Taxonomy" id="2802975"/>
    <lineage>
        <taxon>Bacteria</taxon>
        <taxon>Pseudomonadati</taxon>
        <taxon>Thermodesulfobacteriota</taxon>
        <taxon>Desulfuromonadia</taxon>
        <taxon>Desulfuromonadales</taxon>
        <taxon>Desulfuromonadaceae</taxon>
        <taxon>Desulfuromonas</taxon>
    </lineage>
</organism>
<sequence length="172" mass="18842">MSDRNKKRAQFEQGKKKSLLPVIVIALVLLVGGGFLGWQYMGANACKYPLVSATGGQITIPVAKVSDGQAHFFSFQDGQKIIDFFVLKSEDGVIRAALDTCDVCYREKKGYRQEGNHMVCNNCDQKFRSNMINEAKGGCNPAPLNRTVQGDQVVIAAADLLQGAWYFEGTGK</sequence>
<keyword evidence="1" id="KW-1133">Transmembrane helix</keyword>
<accession>A0ABN6DZH1</accession>